<feature type="site" description="Transition state stabilizer" evidence="17">
    <location>
        <position position="429"/>
    </location>
</feature>
<evidence type="ECO:0000256" key="18">
    <source>
        <dbReference type="RuleBase" id="RU364040"/>
    </source>
</evidence>
<organism evidence="22 23">
    <name type="scientific">Ananas comosus</name>
    <name type="common">Pineapple</name>
    <name type="synonym">Ananas ananas</name>
    <dbReference type="NCBI Taxonomy" id="4615"/>
    <lineage>
        <taxon>Eukaryota</taxon>
        <taxon>Viridiplantae</taxon>
        <taxon>Streptophyta</taxon>
        <taxon>Embryophyta</taxon>
        <taxon>Tracheophyta</taxon>
        <taxon>Spermatophyta</taxon>
        <taxon>Magnoliopsida</taxon>
        <taxon>Liliopsida</taxon>
        <taxon>Poales</taxon>
        <taxon>Bromeliaceae</taxon>
        <taxon>Bromelioideae</taxon>
        <taxon>Ananas</taxon>
    </lineage>
</organism>
<dbReference type="Gene3D" id="1.10.390.10">
    <property type="entry name" value="Neutral Protease Domain 2"/>
    <property type="match status" value="1"/>
</dbReference>
<keyword evidence="11 16" id="KW-0862">Zinc</keyword>
<evidence type="ECO:0000256" key="15">
    <source>
        <dbReference type="PIRSR" id="PIRSR634016-1"/>
    </source>
</evidence>
<dbReference type="InterPro" id="IPR050344">
    <property type="entry name" value="Peptidase_M1_aminopeptidases"/>
</dbReference>
<dbReference type="GeneID" id="109710651"/>
<dbReference type="GO" id="GO:0016285">
    <property type="term" value="F:alanyl aminopeptidase activity"/>
    <property type="evidence" value="ECO:0007669"/>
    <property type="project" value="UniProtKB-EC"/>
</dbReference>
<keyword evidence="5 18" id="KW-0031">Aminopeptidase</keyword>
<evidence type="ECO:0000259" key="21">
    <source>
        <dbReference type="Pfam" id="PF17900"/>
    </source>
</evidence>
<comment type="catalytic activity">
    <reaction evidence="1">
        <text>Release of an N-terminal amino acid, Xaa-|-Yaa- from a peptide, amide or arylamide. Xaa is preferably Ala, but may be most amino acids including Pro (slow action). When a terminal hydrophobic residue is followed by a prolyl residue, the two may be released as an intact Xaa-Pro dipeptide.</text>
        <dbReference type="EC" id="3.4.11.2"/>
    </reaction>
</comment>
<gene>
    <name evidence="23" type="primary">LOC109710651</name>
</gene>
<feature type="binding site" evidence="16">
    <location>
        <position position="367"/>
    </location>
    <ligand>
        <name>Zn(2+)</name>
        <dbReference type="ChEBI" id="CHEBI:29105"/>
        <note>catalytic</note>
    </ligand>
</feature>
<keyword evidence="13 18" id="KW-0482">Metalloprotease</keyword>
<protein>
    <recommendedName>
        <fullName evidence="18">Aminopeptidase</fullName>
        <ecNumber evidence="18">3.4.11.-</ecNumber>
    </recommendedName>
</protein>
<evidence type="ECO:0000313" key="22">
    <source>
        <dbReference type="Proteomes" id="UP000515123"/>
    </source>
</evidence>
<dbReference type="GO" id="GO:0006508">
    <property type="term" value="P:proteolysis"/>
    <property type="evidence" value="ECO:0007669"/>
    <property type="project" value="UniProtKB-KW"/>
</dbReference>
<dbReference type="OrthoDB" id="10031169at2759"/>
<reference evidence="22" key="1">
    <citation type="journal article" date="2015" name="Nat. Genet.">
        <title>The pineapple genome and the evolution of CAM photosynthesis.</title>
        <authorList>
            <person name="Ming R."/>
            <person name="VanBuren R."/>
            <person name="Wai C.M."/>
            <person name="Tang H."/>
            <person name="Schatz M.C."/>
            <person name="Bowers J.E."/>
            <person name="Lyons E."/>
            <person name="Wang M.L."/>
            <person name="Chen J."/>
            <person name="Biggers E."/>
            <person name="Zhang J."/>
            <person name="Huang L."/>
            <person name="Zhang L."/>
            <person name="Miao W."/>
            <person name="Zhang J."/>
            <person name="Ye Z."/>
            <person name="Miao C."/>
            <person name="Lin Z."/>
            <person name="Wang H."/>
            <person name="Zhou H."/>
            <person name="Yim W.C."/>
            <person name="Priest H.D."/>
            <person name="Zheng C."/>
            <person name="Woodhouse M."/>
            <person name="Edger P.P."/>
            <person name="Guyot R."/>
            <person name="Guo H.B."/>
            <person name="Guo H."/>
            <person name="Zheng G."/>
            <person name="Singh R."/>
            <person name="Sharma A."/>
            <person name="Min X."/>
            <person name="Zheng Y."/>
            <person name="Lee H."/>
            <person name="Gurtowski J."/>
            <person name="Sedlazeck F.J."/>
            <person name="Harkess A."/>
            <person name="McKain M.R."/>
            <person name="Liao Z."/>
            <person name="Fang J."/>
            <person name="Liu J."/>
            <person name="Zhang X."/>
            <person name="Zhang Q."/>
            <person name="Hu W."/>
            <person name="Qin Y."/>
            <person name="Wang K."/>
            <person name="Chen L.Y."/>
            <person name="Shirley N."/>
            <person name="Lin Y.R."/>
            <person name="Liu L.Y."/>
            <person name="Hernandez A.G."/>
            <person name="Wright C.L."/>
            <person name="Bulone V."/>
            <person name="Tuskan G.A."/>
            <person name="Heath K."/>
            <person name="Zee F."/>
            <person name="Moore P.H."/>
            <person name="Sunkar R."/>
            <person name="Leebens-Mack J.H."/>
            <person name="Mockler T."/>
            <person name="Bennetzen J.L."/>
            <person name="Freeling M."/>
            <person name="Sankoff D."/>
            <person name="Paterson A.H."/>
            <person name="Zhu X."/>
            <person name="Yang X."/>
            <person name="Smith J.A."/>
            <person name="Cushman J.C."/>
            <person name="Paull R.E."/>
            <person name="Yu Q."/>
        </authorList>
    </citation>
    <scope>NUCLEOTIDE SEQUENCE [LARGE SCALE GENOMIC DNA]</scope>
    <source>
        <strain evidence="22">cv. F153</strain>
    </source>
</reference>
<dbReference type="Pfam" id="PF11838">
    <property type="entry name" value="ERAP1_C"/>
    <property type="match status" value="1"/>
</dbReference>
<dbReference type="InterPro" id="IPR034016">
    <property type="entry name" value="M1_APN-typ"/>
</dbReference>
<dbReference type="SUPFAM" id="SSF55486">
    <property type="entry name" value="Metalloproteases ('zincins'), catalytic domain"/>
    <property type="match status" value="1"/>
</dbReference>
<dbReference type="Gramene" id="Aco015255.1.mrna1">
    <property type="protein sequence ID" value="Aco015255.1.mrna1"/>
    <property type="gene ID" value="Aco015255.1.path1"/>
</dbReference>
<feature type="domain" description="Aminopeptidase N-like N-terminal" evidence="21">
    <location>
        <begin position="53"/>
        <end position="237"/>
    </location>
</feature>
<evidence type="ECO:0000256" key="8">
    <source>
        <dbReference type="ARBA" id="ARBA00022723"/>
    </source>
</evidence>
<dbReference type="PANTHER" id="PTHR11533">
    <property type="entry name" value="PROTEASE M1 ZINC METALLOPROTEASE"/>
    <property type="match status" value="1"/>
</dbReference>
<feature type="domain" description="Peptidase M1 membrane alanine aminopeptidase" evidence="19">
    <location>
        <begin position="272"/>
        <end position="488"/>
    </location>
</feature>
<dbReference type="InterPro" id="IPR014782">
    <property type="entry name" value="Peptidase_M1_dom"/>
</dbReference>
<reference evidence="23" key="2">
    <citation type="submission" date="2025-08" db="UniProtKB">
        <authorList>
            <consortium name="RefSeq"/>
        </authorList>
    </citation>
    <scope>IDENTIFICATION</scope>
    <source>
        <tissue evidence="23">Leaf</tissue>
    </source>
</reference>
<evidence type="ECO:0000256" key="6">
    <source>
        <dbReference type="ARBA" id="ARBA00022490"/>
    </source>
</evidence>
<dbReference type="Proteomes" id="UP000515123">
    <property type="component" value="Linkage group 5"/>
</dbReference>
<dbReference type="FunFam" id="2.60.40.1910:FF:000007">
    <property type="entry name" value="Aminopeptidase"/>
    <property type="match status" value="1"/>
</dbReference>
<evidence type="ECO:0000256" key="10">
    <source>
        <dbReference type="ARBA" id="ARBA00022824"/>
    </source>
</evidence>
<dbReference type="GO" id="GO:0005615">
    <property type="term" value="C:extracellular space"/>
    <property type="evidence" value="ECO:0007669"/>
    <property type="project" value="TreeGrafter"/>
</dbReference>
<evidence type="ECO:0000256" key="14">
    <source>
        <dbReference type="ARBA" id="ARBA00023136"/>
    </source>
</evidence>
<evidence type="ECO:0000256" key="11">
    <source>
        <dbReference type="ARBA" id="ARBA00022833"/>
    </source>
</evidence>
<sequence>MGNLYGKLMHCKQLLDGHLFEGFLRKVRRWTMAEEQNVEQFKGQARLPKFAAPKRYDLFLKPDLASCTFSGSVRIALDVVGHTRFLVLNAADLAVNEGSVWFRSSSSSEEIRPAEIVAVEGDEILIIRFDRLLPRGEGVLGIGFQGTLNDKMKGFYRSTYEHKGEKKNMAVTQFEPVDARRCFPCWDEPVCKATFKITLEVPSELVALSNMPVVEEKPDGPSRIVSFEESPIMSTYLVAIVVGLFDYVEASTSDGTKVRVYCQVGKSSQGKFALDVAVKTLDLYKKYFAVPYPLPKLDMVAIPDFAAGAMENYGLVTYREKALLFDDRHSAASNKQQVAIVVAHELAHQWFGNLVTMEWWTHLWLNEGFATWVSYLAADSLFPEWNVWTQFLDETTTGFRLDALAESHPIEVDINHASEIDEIFDAISYKKGASVIRMLQSYLGAECFQKALASYIKKFAYSNAKTEDLWTVLEKESGEPVKKLMHSWTKQKGYPVLSVRVRDGNLEFEQTQFLSSGSSGVGQWIVPITLCCCSYKSQEKFLLETKSDKMNLTKLCDSFDSGKGGKFWIKVNVNQTGFYRVNYDDELASKLQYAIESHQLTATDRFGVLDDSFALSMACKQTLSSLLSLMAAYKEESEYTLLSHIITTSYKVVDVVADAAPELVDDIKTFFISLLQYPAEKLGWDPKDGESHLDAMLRGEILTALAEFGHDITINEAVKRFHAFMEDRDTSFLPPDTRKAAYVALMKTVNNSNKVGYESLLRIYRETDLSQEKARILSALASSPDPSVVLEALNFLLSSEVRNQDAVYGLAGISREGRDIAWMWLKENWEHISKTCGSGFLITRFISSIVSPFSSDEKGDEIENFFATRSKPSISRTLKQSIERVRVNAKWVKSIQSETSLGEVVEELAYRVY</sequence>
<keyword evidence="6" id="KW-0963">Cytoplasm</keyword>
<dbReference type="InterPro" id="IPR042097">
    <property type="entry name" value="Aminopeptidase_N-like_N_sf"/>
</dbReference>
<keyword evidence="22" id="KW-1185">Reference proteome</keyword>
<dbReference type="GO" id="GO:0005737">
    <property type="term" value="C:cytoplasm"/>
    <property type="evidence" value="ECO:0007669"/>
    <property type="project" value="UniProtKB-SubCell"/>
</dbReference>
<dbReference type="GO" id="GO:0008270">
    <property type="term" value="F:zinc ion binding"/>
    <property type="evidence" value="ECO:0007669"/>
    <property type="project" value="UniProtKB-UniRule"/>
</dbReference>
<dbReference type="GO" id="GO:0043171">
    <property type="term" value="P:peptide catabolic process"/>
    <property type="evidence" value="ECO:0007669"/>
    <property type="project" value="TreeGrafter"/>
</dbReference>
<keyword evidence="10" id="KW-0256">Endoplasmic reticulum</keyword>
<feature type="active site" description="Proton acceptor" evidence="15">
    <location>
        <position position="345"/>
    </location>
</feature>
<evidence type="ECO:0000256" key="13">
    <source>
        <dbReference type="ARBA" id="ARBA00023049"/>
    </source>
</evidence>
<dbReference type="GO" id="GO:0070006">
    <property type="term" value="F:metalloaminopeptidase activity"/>
    <property type="evidence" value="ECO:0007669"/>
    <property type="project" value="TreeGrafter"/>
</dbReference>
<comment type="subcellular location">
    <subcellularLocation>
        <location evidence="3">Cytoplasm</location>
    </subcellularLocation>
    <subcellularLocation>
        <location evidence="2">Microsome membrane</location>
        <topology evidence="2">Peripheral membrane protein</topology>
    </subcellularLocation>
</comment>
<dbReference type="FunFam" id="2.60.40.1730:FF:000009">
    <property type="entry name" value="Aminopeptidase"/>
    <property type="match status" value="1"/>
</dbReference>
<dbReference type="AlphaFoldDB" id="A0A6P5EYP8"/>
<dbReference type="PANTHER" id="PTHR11533:SF174">
    <property type="entry name" value="PUROMYCIN-SENSITIVE AMINOPEPTIDASE-RELATED"/>
    <property type="match status" value="1"/>
</dbReference>
<evidence type="ECO:0000256" key="5">
    <source>
        <dbReference type="ARBA" id="ARBA00022438"/>
    </source>
</evidence>
<dbReference type="InterPro" id="IPR027268">
    <property type="entry name" value="Peptidase_M4/M1_CTD_sf"/>
</dbReference>
<evidence type="ECO:0000256" key="17">
    <source>
        <dbReference type="PIRSR" id="PIRSR634016-4"/>
    </source>
</evidence>
<dbReference type="FunFam" id="1.25.50.20:FF:000002">
    <property type="entry name" value="Aminopeptidase"/>
    <property type="match status" value="1"/>
</dbReference>
<dbReference type="GO" id="GO:0016020">
    <property type="term" value="C:membrane"/>
    <property type="evidence" value="ECO:0007669"/>
    <property type="project" value="TreeGrafter"/>
</dbReference>
<keyword evidence="8 16" id="KW-0479">Metal-binding</keyword>
<proteinExistence type="inferred from homology"/>
<evidence type="ECO:0000256" key="1">
    <source>
        <dbReference type="ARBA" id="ARBA00000098"/>
    </source>
</evidence>
<keyword evidence="12" id="KW-0492">Microsome</keyword>
<dbReference type="Gene3D" id="1.25.50.20">
    <property type="match status" value="1"/>
</dbReference>
<dbReference type="InterPro" id="IPR024571">
    <property type="entry name" value="ERAP1-like_C_dom"/>
</dbReference>
<dbReference type="Gene3D" id="2.60.40.1910">
    <property type="match status" value="1"/>
</dbReference>
<accession>A0A6P5EYP8</accession>
<evidence type="ECO:0000256" key="4">
    <source>
        <dbReference type="ARBA" id="ARBA00010136"/>
    </source>
</evidence>
<dbReference type="FunFam" id="1.10.390.10:FF:000001">
    <property type="entry name" value="Aminopeptidase"/>
    <property type="match status" value="1"/>
</dbReference>
<keyword evidence="9 18" id="KW-0378">Hydrolase</keyword>
<dbReference type="InterPro" id="IPR045357">
    <property type="entry name" value="Aminopeptidase_N-like_N"/>
</dbReference>
<evidence type="ECO:0000256" key="2">
    <source>
        <dbReference type="ARBA" id="ARBA00004174"/>
    </source>
</evidence>
<evidence type="ECO:0000256" key="12">
    <source>
        <dbReference type="ARBA" id="ARBA00022848"/>
    </source>
</evidence>
<evidence type="ECO:0000256" key="7">
    <source>
        <dbReference type="ARBA" id="ARBA00022670"/>
    </source>
</evidence>
<keyword evidence="14" id="KW-0472">Membrane</keyword>
<feature type="binding site" evidence="16">
    <location>
        <position position="344"/>
    </location>
    <ligand>
        <name>Zn(2+)</name>
        <dbReference type="ChEBI" id="CHEBI:29105"/>
        <note>catalytic</note>
    </ligand>
</feature>
<dbReference type="EC" id="3.4.11.-" evidence="18"/>
<evidence type="ECO:0000259" key="20">
    <source>
        <dbReference type="Pfam" id="PF11838"/>
    </source>
</evidence>
<dbReference type="Gene3D" id="2.60.40.1730">
    <property type="entry name" value="tricorn interacting facor f3 domain"/>
    <property type="match status" value="1"/>
</dbReference>
<name>A0A6P5EYP8_ANACO</name>
<evidence type="ECO:0000313" key="23">
    <source>
        <dbReference type="RefSeq" id="XP_020088961.1"/>
    </source>
</evidence>
<evidence type="ECO:0000256" key="3">
    <source>
        <dbReference type="ARBA" id="ARBA00004496"/>
    </source>
</evidence>
<dbReference type="PRINTS" id="PR00756">
    <property type="entry name" value="ALADIPTASE"/>
</dbReference>
<evidence type="ECO:0000256" key="16">
    <source>
        <dbReference type="PIRSR" id="PIRSR634016-3"/>
    </source>
</evidence>
<dbReference type="CDD" id="cd09601">
    <property type="entry name" value="M1_APN-Q_like"/>
    <property type="match status" value="1"/>
</dbReference>
<evidence type="ECO:0000256" key="9">
    <source>
        <dbReference type="ARBA" id="ARBA00022801"/>
    </source>
</evidence>
<dbReference type="Pfam" id="PF17900">
    <property type="entry name" value="Peptidase_M1_N"/>
    <property type="match status" value="1"/>
</dbReference>
<comment type="cofactor">
    <cofactor evidence="16 18">
        <name>Zn(2+)</name>
        <dbReference type="ChEBI" id="CHEBI:29105"/>
    </cofactor>
    <text evidence="16 18">Binds 1 zinc ion per subunit.</text>
</comment>
<evidence type="ECO:0000259" key="19">
    <source>
        <dbReference type="Pfam" id="PF01433"/>
    </source>
</evidence>
<dbReference type="SUPFAM" id="SSF63737">
    <property type="entry name" value="Leukotriene A4 hydrolase N-terminal domain"/>
    <property type="match status" value="1"/>
</dbReference>
<dbReference type="RefSeq" id="XP_020088961.1">
    <property type="nucleotide sequence ID" value="XM_020233372.1"/>
</dbReference>
<dbReference type="Pfam" id="PF01433">
    <property type="entry name" value="Peptidase_M1"/>
    <property type="match status" value="1"/>
</dbReference>
<comment type="similarity">
    <text evidence="4 18">Belongs to the peptidase M1 family.</text>
</comment>
<feature type="domain" description="ERAP1-like C-terminal" evidence="20">
    <location>
        <begin position="568"/>
        <end position="886"/>
    </location>
</feature>
<keyword evidence="7 18" id="KW-0645">Protease</keyword>
<dbReference type="InterPro" id="IPR001930">
    <property type="entry name" value="Peptidase_M1"/>
</dbReference>
<dbReference type="GO" id="GO:0042277">
    <property type="term" value="F:peptide binding"/>
    <property type="evidence" value="ECO:0007669"/>
    <property type="project" value="TreeGrafter"/>
</dbReference>
<feature type="binding site" evidence="16">
    <location>
        <position position="348"/>
    </location>
    <ligand>
        <name>Zn(2+)</name>
        <dbReference type="ChEBI" id="CHEBI:29105"/>
        <note>catalytic</note>
    </ligand>
</feature>